<dbReference type="RefSeq" id="WP_354313542.1">
    <property type="nucleotide sequence ID" value="NZ_JBEPME010000004.1"/>
</dbReference>
<evidence type="ECO:0000313" key="2">
    <source>
        <dbReference type="Proteomes" id="UP001549104"/>
    </source>
</evidence>
<name>A0ABV2KAB0_SPOPS</name>
<reference evidence="1 2" key="1">
    <citation type="submission" date="2024-06" db="EMBL/GenBank/DDBJ databases">
        <title>Sorghum-associated microbial communities from plants grown in Nebraska, USA.</title>
        <authorList>
            <person name="Schachtman D."/>
        </authorList>
    </citation>
    <scope>NUCLEOTIDE SEQUENCE [LARGE SCALE GENOMIC DNA]</scope>
    <source>
        <strain evidence="1 2">1288</strain>
    </source>
</reference>
<proteinExistence type="predicted"/>
<sequence>MGGLVRRKRLQDGTFGDFEKVFDGETPEEKIERLENENANITFALIEKDMKLNDVESSQAMLLFQLIEKGVL</sequence>
<dbReference type="EMBL" id="JBEPME010000004">
    <property type="protein sequence ID" value="MET3657812.1"/>
    <property type="molecule type" value="Genomic_DNA"/>
</dbReference>
<evidence type="ECO:0000313" key="1">
    <source>
        <dbReference type="EMBL" id="MET3657812.1"/>
    </source>
</evidence>
<protein>
    <submittedName>
        <fullName evidence="1">Uncharacterized protein</fullName>
    </submittedName>
</protein>
<gene>
    <name evidence="1" type="ORF">ABIC55_002909</name>
</gene>
<comment type="caution">
    <text evidence="1">The sequence shown here is derived from an EMBL/GenBank/DDBJ whole genome shotgun (WGS) entry which is preliminary data.</text>
</comment>
<dbReference type="Proteomes" id="UP001549104">
    <property type="component" value="Unassembled WGS sequence"/>
</dbReference>
<organism evidence="1 2">
    <name type="scientific">Sporosarcina psychrophila</name>
    <name type="common">Bacillus psychrophilus</name>
    <dbReference type="NCBI Taxonomy" id="1476"/>
    <lineage>
        <taxon>Bacteria</taxon>
        <taxon>Bacillati</taxon>
        <taxon>Bacillota</taxon>
        <taxon>Bacilli</taxon>
        <taxon>Bacillales</taxon>
        <taxon>Caryophanaceae</taxon>
        <taxon>Sporosarcina</taxon>
    </lineage>
</organism>
<accession>A0ABV2KAB0</accession>
<keyword evidence="2" id="KW-1185">Reference proteome</keyword>